<feature type="non-terminal residue" evidence="1">
    <location>
        <position position="124"/>
    </location>
</feature>
<gene>
    <name evidence="1" type="ORF">PXEA_LOCUS16563</name>
</gene>
<dbReference type="EMBL" id="CAAALY010060119">
    <property type="protein sequence ID" value="VEL23123.1"/>
    <property type="molecule type" value="Genomic_DNA"/>
</dbReference>
<sequence length="124" mass="13015">MTTNCSVSPEAASITSSADVDYIDLARMNSTTTTVVANSLANSICSSDSSLRNRPPLQQQRAQLAIAATSAFHSPRTSSASPSLPLSQETCAFAELESCTQHCQIKSVSRPISVDLVGDPDLAL</sequence>
<keyword evidence="2" id="KW-1185">Reference proteome</keyword>
<proteinExistence type="predicted"/>
<reference evidence="1" key="1">
    <citation type="submission" date="2018-11" db="EMBL/GenBank/DDBJ databases">
        <authorList>
            <consortium name="Pathogen Informatics"/>
        </authorList>
    </citation>
    <scope>NUCLEOTIDE SEQUENCE</scope>
</reference>
<organism evidence="1 2">
    <name type="scientific">Protopolystoma xenopodis</name>
    <dbReference type="NCBI Taxonomy" id="117903"/>
    <lineage>
        <taxon>Eukaryota</taxon>
        <taxon>Metazoa</taxon>
        <taxon>Spiralia</taxon>
        <taxon>Lophotrochozoa</taxon>
        <taxon>Platyhelminthes</taxon>
        <taxon>Monogenea</taxon>
        <taxon>Polyopisthocotylea</taxon>
        <taxon>Polystomatidea</taxon>
        <taxon>Polystomatidae</taxon>
        <taxon>Protopolystoma</taxon>
    </lineage>
</organism>
<comment type="caution">
    <text evidence="1">The sequence shown here is derived from an EMBL/GenBank/DDBJ whole genome shotgun (WGS) entry which is preliminary data.</text>
</comment>
<protein>
    <submittedName>
        <fullName evidence="1">Uncharacterized protein</fullName>
    </submittedName>
</protein>
<dbReference type="Proteomes" id="UP000784294">
    <property type="component" value="Unassembled WGS sequence"/>
</dbReference>
<name>A0A3S4ZYT1_9PLAT</name>
<evidence type="ECO:0000313" key="2">
    <source>
        <dbReference type="Proteomes" id="UP000784294"/>
    </source>
</evidence>
<dbReference type="AlphaFoldDB" id="A0A3S4ZYT1"/>
<evidence type="ECO:0000313" key="1">
    <source>
        <dbReference type="EMBL" id="VEL23123.1"/>
    </source>
</evidence>
<accession>A0A3S4ZYT1</accession>